<dbReference type="InterPro" id="IPR011276">
    <property type="entry name" value="TonB_haem/Hb_rcpt"/>
</dbReference>
<dbReference type="InterPro" id="IPR012910">
    <property type="entry name" value="Plug_dom"/>
</dbReference>
<dbReference type="InterPro" id="IPR010949">
    <property type="entry name" value="TonB_Hb/transfer/lactofer_rcpt"/>
</dbReference>
<keyword evidence="7 12" id="KW-0798">TonB box</keyword>
<dbReference type="Gene3D" id="2.170.130.10">
    <property type="entry name" value="TonB-dependent receptor, plug domain"/>
    <property type="match status" value="1"/>
</dbReference>
<evidence type="ECO:0000256" key="3">
    <source>
        <dbReference type="ARBA" id="ARBA00022448"/>
    </source>
</evidence>
<dbReference type="InterPro" id="IPR000531">
    <property type="entry name" value="Beta-barrel_TonB"/>
</dbReference>
<dbReference type="CDD" id="cd01347">
    <property type="entry name" value="ligand_gated_channel"/>
    <property type="match status" value="1"/>
</dbReference>
<accession>A0A2S6NEG4</accession>
<evidence type="ECO:0000256" key="12">
    <source>
        <dbReference type="RuleBase" id="RU003357"/>
    </source>
</evidence>
<evidence type="ECO:0000256" key="7">
    <source>
        <dbReference type="ARBA" id="ARBA00023077"/>
    </source>
</evidence>
<dbReference type="Proteomes" id="UP000239089">
    <property type="component" value="Unassembled WGS sequence"/>
</dbReference>
<dbReference type="PANTHER" id="PTHR30069">
    <property type="entry name" value="TONB-DEPENDENT OUTER MEMBRANE RECEPTOR"/>
    <property type="match status" value="1"/>
</dbReference>
<dbReference type="GO" id="GO:0044718">
    <property type="term" value="P:siderophore transmembrane transport"/>
    <property type="evidence" value="ECO:0007669"/>
    <property type="project" value="TreeGrafter"/>
</dbReference>
<keyword evidence="6" id="KW-0732">Signal</keyword>
<evidence type="ECO:0000256" key="2">
    <source>
        <dbReference type="ARBA" id="ARBA00009810"/>
    </source>
</evidence>
<dbReference type="InterPro" id="IPR036942">
    <property type="entry name" value="Beta-barrel_TonB_sf"/>
</dbReference>
<evidence type="ECO:0000256" key="4">
    <source>
        <dbReference type="ARBA" id="ARBA00022452"/>
    </source>
</evidence>
<evidence type="ECO:0000256" key="6">
    <source>
        <dbReference type="ARBA" id="ARBA00022729"/>
    </source>
</evidence>
<dbReference type="OrthoDB" id="9796221at2"/>
<dbReference type="Gene3D" id="2.40.170.20">
    <property type="entry name" value="TonB-dependent receptor, beta-barrel domain"/>
    <property type="match status" value="1"/>
</dbReference>
<evidence type="ECO:0000256" key="11">
    <source>
        <dbReference type="PROSITE-ProRule" id="PRU01360"/>
    </source>
</evidence>
<dbReference type="EMBL" id="NHSJ01000031">
    <property type="protein sequence ID" value="PPQ33006.1"/>
    <property type="molecule type" value="Genomic_DNA"/>
</dbReference>
<keyword evidence="3 11" id="KW-0813">Transport</keyword>
<dbReference type="Pfam" id="PF07715">
    <property type="entry name" value="Plug"/>
    <property type="match status" value="1"/>
</dbReference>
<dbReference type="NCBIfam" id="TIGR01785">
    <property type="entry name" value="TonB-hemin"/>
    <property type="match status" value="1"/>
</dbReference>
<protein>
    <submittedName>
        <fullName evidence="15">TonB-dependent receptor</fullName>
    </submittedName>
</protein>
<dbReference type="NCBIfam" id="TIGR01786">
    <property type="entry name" value="TonB-hemlactrns"/>
    <property type="match status" value="1"/>
</dbReference>
<keyword evidence="5 11" id="KW-0812">Transmembrane</keyword>
<keyword evidence="8 11" id="KW-0472">Membrane</keyword>
<dbReference type="PROSITE" id="PS52016">
    <property type="entry name" value="TONB_DEPENDENT_REC_3"/>
    <property type="match status" value="1"/>
</dbReference>
<dbReference type="AlphaFoldDB" id="A0A2S6NEG4"/>
<dbReference type="Pfam" id="PF00593">
    <property type="entry name" value="TonB_dep_Rec_b-barrel"/>
    <property type="match status" value="1"/>
</dbReference>
<gene>
    <name evidence="15" type="ORF">CCR94_03255</name>
</gene>
<comment type="similarity">
    <text evidence="2 11 12">Belongs to the TonB-dependent receptor family.</text>
</comment>
<proteinExistence type="inferred from homology"/>
<comment type="caution">
    <text evidence="15">The sequence shown here is derived from an EMBL/GenBank/DDBJ whole genome shotgun (WGS) entry which is preliminary data.</text>
</comment>
<organism evidence="15 16">
    <name type="scientific">Rhodoblastus sphagnicola</name>
    <dbReference type="NCBI Taxonomy" id="333368"/>
    <lineage>
        <taxon>Bacteria</taxon>
        <taxon>Pseudomonadati</taxon>
        <taxon>Pseudomonadota</taxon>
        <taxon>Alphaproteobacteria</taxon>
        <taxon>Hyphomicrobiales</taxon>
        <taxon>Rhodoblastaceae</taxon>
        <taxon>Rhodoblastus</taxon>
    </lineage>
</organism>
<dbReference type="InterPro" id="IPR039426">
    <property type="entry name" value="TonB-dep_rcpt-like"/>
</dbReference>
<evidence type="ECO:0000256" key="9">
    <source>
        <dbReference type="ARBA" id="ARBA00023170"/>
    </source>
</evidence>
<evidence type="ECO:0000313" key="15">
    <source>
        <dbReference type="EMBL" id="PPQ33006.1"/>
    </source>
</evidence>
<dbReference type="GO" id="GO:0015232">
    <property type="term" value="F:heme transmembrane transporter activity"/>
    <property type="evidence" value="ECO:0007669"/>
    <property type="project" value="InterPro"/>
</dbReference>
<evidence type="ECO:0000256" key="10">
    <source>
        <dbReference type="ARBA" id="ARBA00023237"/>
    </source>
</evidence>
<keyword evidence="9 15" id="KW-0675">Receptor</keyword>
<keyword evidence="16" id="KW-1185">Reference proteome</keyword>
<feature type="domain" description="TonB-dependent receptor plug" evidence="14">
    <location>
        <begin position="53"/>
        <end position="159"/>
    </location>
</feature>
<reference evidence="15 16" key="1">
    <citation type="journal article" date="2018" name="Arch. Microbiol.">
        <title>New insights into the metabolic potential of the phototrophic purple bacterium Rhodopila globiformis DSM 161(T) from its draft genome sequence and evidence for a vanadium-dependent nitrogenase.</title>
        <authorList>
            <person name="Imhoff J.F."/>
            <person name="Rahn T."/>
            <person name="Kunzel S."/>
            <person name="Neulinger S.C."/>
        </authorList>
    </citation>
    <scope>NUCLEOTIDE SEQUENCE [LARGE SCALE GENOMIC DNA]</scope>
    <source>
        <strain evidence="15 16">DSM 16996</strain>
    </source>
</reference>
<evidence type="ECO:0000313" key="16">
    <source>
        <dbReference type="Proteomes" id="UP000239089"/>
    </source>
</evidence>
<dbReference type="GO" id="GO:0015344">
    <property type="term" value="F:siderophore uptake transmembrane transporter activity"/>
    <property type="evidence" value="ECO:0007669"/>
    <property type="project" value="TreeGrafter"/>
</dbReference>
<keyword evidence="10 11" id="KW-0998">Cell outer membrane</keyword>
<dbReference type="GO" id="GO:0009279">
    <property type="term" value="C:cell outer membrane"/>
    <property type="evidence" value="ECO:0007669"/>
    <property type="project" value="UniProtKB-SubCell"/>
</dbReference>
<dbReference type="SUPFAM" id="SSF56935">
    <property type="entry name" value="Porins"/>
    <property type="match status" value="1"/>
</dbReference>
<name>A0A2S6NEG4_9HYPH</name>
<dbReference type="RefSeq" id="WP_104506448.1">
    <property type="nucleotide sequence ID" value="NZ_JACIGC010000022.1"/>
</dbReference>
<comment type="subcellular location">
    <subcellularLocation>
        <location evidence="1 11">Cell outer membrane</location>
        <topology evidence="1 11">Multi-pass membrane protein</topology>
    </subcellularLocation>
</comment>
<sequence>MSVILSAKRRACLAVALATVSSLGEARAEQAADLSGFDTINVTATKTDEKTVDTLAGASTVTAAEAKRFQPSTVSDLLRDVPGVAAQQTANDPGQSINIRGLQDFGRVNVLVDGARQDYQISDHGPSGTFYLEPEFLGRAEVTRGPVANVYGSGAIGGVVSLTTKGVDDILKSDERYGVVQKFGAGTNGQNFLNSTAAGARIDDYADLYAQFLYRNREPYRDGDGARVSDSGNDAIGGLFKGRLRPAEGQEITVSALTQNYQYANNGTSAAGSRFNNDVNTGTYSLGYRFNRPDIPLLDLSAKVYVTQTQNVQTLTSANATYSALGAKVGDKRSDKIDTEGFDLHNTARFAALGVDHALTFGGDASWDHVKTNDNAGGFIAALTPSGQRILSGAFVEDEIRYGGWLRVIGAARYDRYQLNGGAYESSGDRVSPKITVGVSPVLGAEVFATYAEGYRAPSITETLIAGTHPFPAFTILPNPSLRPEVAHDVEGGVNLKYDDVLREGDKLRAKITAFDNRVTDFIDMETVGASYLVPYIPGMPATVCKYAPKYCMSMQSYQYMNVARAEIYGLELEAAYDWRDGFASVNATLNRGRNLETHAPLNSVRPHRLGLTGGLRFLNEALTVGGRATFVDCSARGVTTPSGGYALFDLFADYQHNDWLNAGLSVTNLFDRRYAQYLDTLASPGLTAKLTLTVKYAAK</sequence>
<keyword evidence="4 11" id="KW-1134">Transmembrane beta strand</keyword>
<evidence type="ECO:0000259" key="13">
    <source>
        <dbReference type="Pfam" id="PF00593"/>
    </source>
</evidence>
<evidence type="ECO:0000259" key="14">
    <source>
        <dbReference type="Pfam" id="PF07715"/>
    </source>
</evidence>
<feature type="domain" description="TonB-dependent receptor-like beta-barrel" evidence="13">
    <location>
        <begin position="244"/>
        <end position="670"/>
    </location>
</feature>
<evidence type="ECO:0000256" key="8">
    <source>
        <dbReference type="ARBA" id="ARBA00023136"/>
    </source>
</evidence>
<evidence type="ECO:0000256" key="5">
    <source>
        <dbReference type="ARBA" id="ARBA00022692"/>
    </source>
</evidence>
<dbReference type="PANTHER" id="PTHR30069:SF41">
    <property type="entry name" value="HEME_HEMOPEXIN UTILIZATION PROTEIN C"/>
    <property type="match status" value="1"/>
</dbReference>
<evidence type="ECO:0000256" key="1">
    <source>
        <dbReference type="ARBA" id="ARBA00004571"/>
    </source>
</evidence>
<dbReference type="InterPro" id="IPR037066">
    <property type="entry name" value="Plug_dom_sf"/>
</dbReference>